<dbReference type="EMBL" id="DS985243">
    <property type="protein sequence ID" value="EDV26648.1"/>
    <property type="molecule type" value="Genomic_DNA"/>
</dbReference>
<evidence type="ECO:0000256" key="6">
    <source>
        <dbReference type="ARBA" id="ARBA00022989"/>
    </source>
</evidence>
<evidence type="ECO:0000256" key="3">
    <source>
        <dbReference type="ARBA" id="ARBA00022448"/>
    </source>
</evidence>
<dbReference type="KEGG" id="tad:TRIADDRAFT_22445"/>
<dbReference type="PhylomeDB" id="B3RT76"/>
<accession>B3RT76</accession>
<keyword evidence="4 11" id="KW-0812">Transmembrane</keyword>
<dbReference type="PANTHER" id="PTHR22950">
    <property type="entry name" value="AMINO ACID TRANSPORTER"/>
    <property type="match status" value="1"/>
</dbReference>
<keyword evidence="5" id="KW-0029">Amino-acid transport</keyword>
<evidence type="ECO:0000313" key="13">
    <source>
        <dbReference type="EMBL" id="EDV26648.1"/>
    </source>
</evidence>
<dbReference type="CTD" id="6751857"/>
<evidence type="ECO:0000313" key="14">
    <source>
        <dbReference type="Proteomes" id="UP000009022"/>
    </source>
</evidence>
<dbReference type="GO" id="GO:0006865">
    <property type="term" value="P:amino acid transport"/>
    <property type="evidence" value="ECO:0007669"/>
    <property type="project" value="UniProtKB-KW"/>
</dbReference>
<reference evidence="13 14" key="1">
    <citation type="journal article" date="2008" name="Nature">
        <title>The Trichoplax genome and the nature of placozoans.</title>
        <authorList>
            <person name="Srivastava M."/>
            <person name="Begovic E."/>
            <person name="Chapman J."/>
            <person name="Putnam N.H."/>
            <person name="Hellsten U."/>
            <person name="Kawashima T."/>
            <person name="Kuo A."/>
            <person name="Mitros T."/>
            <person name="Salamov A."/>
            <person name="Carpenter M.L."/>
            <person name="Signorovitch A.Y."/>
            <person name="Moreno M.A."/>
            <person name="Kamm K."/>
            <person name="Grimwood J."/>
            <person name="Schmutz J."/>
            <person name="Shapiro H."/>
            <person name="Grigoriev I.V."/>
            <person name="Buss L.W."/>
            <person name="Schierwater B."/>
            <person name="Dellaporta S.L."/>
            <person name="Rokhsar D.S."/>
        </authorList>
    </citation>
    <scope>NUCLEOTIDE SEQUENCE [LARGE SCALE GENOMIC DNA]</scope>
    <source>
        <strain evidence="13 14">Grell-BS-1999</strain>
    </source>
</reference>
<evidence type="ECO:0000256" key="8">
    <source>
        <dbReference type="ARBA" id="ARBA00037101"/>
    </source>
</evidence>
<comment type="similarity">
    <text evidence="2">Belongs to the amino acid/polyamine transporter 2 family.</text>
</comment>
<evidence type="ECO:0000256" key="7">
    <source>
        <dbReference type="ARBA" id="ARBA00023136"/>
    </source>
</evidence>
<keyword evidence="14" id="KW-1185">Reference proteome</keyword>
<dbReference type="AlphaFoldDB" id="B3RT76"/>
<gene>
    <name evidence="13" type="ORF">TRIADDRAFT_22445</name>
</gene>
<keyword evidence="3" id="KW-0813">Transport</keyword>
<comment type="function">
    <text evidence="8">Putative sodium-dependent amino acid/proton antiporter.</text>
</comment>
<dbReference type="PANTHER" id="PTHR22950:SF458">
    <property type="entry name" value="SODIUM-COUPLED NEUTRAL AMINO ACID TRANSPORTER 11-RELATED"/>
    <property type="match status" value="1"/>
</dbReference>
<evidence type="ECO:0000256" key="2">
    <source>
        <dbReference type="ARBA" id="ARBA00008066"/>
    </source>
</evidence>
<keyword evidence="6 11" id="KW-1133">Transmembrane helix</keyword>
<dbReference type="Pfam" id="PF01490">
    <property type="entry name" value="Aa_trans"/>
    <property type="match status" value="1"/>
</dbReference>
<dbReference type="GeneID" id="6751857"/>
<dbReference type="eggNOG" id="KOG1305">
    <property type="taxonomic scope" value="Eukaryota"/>
</dbReference>
<dbReference type="HOGENOM" id="CLU_2270565_0_0_1"/>
<dbReference type="OrthoDB" id="28208at2759"/>
<dbReference type="InterPro" id="IPR013057">
    <property type="entry name" value="AA_transpt_TM"/>
</dbReference>
<dbReference type="Proteomes" id="UP000009022">
    <property type="component" value="Unassembled WGS sequence"/>
</dbReference>
<dbReference type="GO" id="GO:0016020">
    <property type="term" value="C:membrane"/>
    <property type="evidence" value="ECO:0007669"/>
    <property type="project" value="UniProtKB-SubCell"/>
</dbReference>
<feature type="transmembrane region" description="Helical" evidence="11">
    <location>
        <begin position="66"/>
        <end position="85"/>
    </location>
</feature>
<evidence type="ECO:0000256" key="11">
    <source>
        <dbReference type="SAM" id="Phobius"/>
    </source>
</evidence>
<sequence length="103" mass="11767">AFVCHHNTFLIYNSLKTNTMDRFMTVTHISVSLSWMSVILLSVAGYMTFTGHTQADILENYCSHDFLVTIARLCYGITMMLTYPIECFVCRQVSKIELIQANS</sequence>
<feature type="domain" description="Amino acid transporter transmembrane" evidence="12">
    <location>
        <begin position="1"/>
        <end position="99"/>
    </location>
</feature>
<protein>
    <recommendedName>
        <fullName evidence="9">Putative sodium-coupled neutral amino acid transporter 11</fullName>
    </recommendedName>
    <alternativeName>
        <fullName evidence="10">Solute carrier family 38 member 11</fullName>
    </alternativeName>
</protein>
<evidence type="ECO:0000256" key="9">
    <source>
        <dbReference type="ARBA" id="ARBA00040814"/>
    </source>
</evidence>
<evidence type="ECO:0000256" key="1">
    <source>
        <dbReference type="ARBA" id="ARBA00004141"/>
    </source>
</evidence>
<comment type="subcellular location">
    <subcellularLocation>
        <location evidence="1">Membrane</location>
        <topology evidence="1">Multi-pass membrane protein</topology>
    </subcellularLocation>
</comment>
<keyword evidence="7 11" id="KW-0472">Membrane</keyword>
<evidence type="ECO:0000259" key="12">
    <source>
        <dbReference type="Pfam" id="PF01490"/>
    </source>
</evidence>
<organism evidence="13 14">
    <name type="scientific">Trichoplax adhaerens</name>
    <name type="common">Trichoplax reptans</name>
    <dbReference type="NCBI Taxonomy" id="10228"/>
    <lineage>
        <taxon>Eukaryota</taxon>
        <taxon>Metazoa</taxon>
        <taxon>Placozoa</taxon>
        <taxon>Uniplacotomia</taxon>
        <taxon>Trichoplacea</taxon>
        <taxon>Trichoplacidae</taxon>
        <taxon>Trichoplax</taxon>
    </lineage>
</organism>
<evidence type="ECO:0000256" key="4">
    <source>
        <dbReference type="ARBA" id="ARBA00022692"/>
    </source>
</evidence>
<dbReference type="RefSeq" id="XP_002110644.1">
    <property type="nucleotide sequence ID" value="XM_002110608.1"/>
</dbReference>
<evidence type="ECO:0000256" key="5">
    <source>
        <dbReference type="ARBA" id="ARBA00022970"/>
    </source>
</evidence>
<proteinExistence type="inferred from homology"/>
<name>B3RT76_TRIAD</name>
<dbReference type="InParanoid" id="B3RT76"/>
<feature type="transmembrane region" description="Helical" evidence="11">
    <location>
        <begin position="23"/>
        <end position="46"/>
    </location>
</feature>
<evidence type="ECO:0000256" key="10">
    <source>
        <dbReference type="ARBA" id="ARBA00041723"/>
    </source>
</evidence>
<dbReference type="STRING" id="10228.B3RT76"/>
<feature type="non-terminal residue" evidence="13">
    <location>
        <position position="1"/>
    </location>
</feature>